<dbReference type="InterPro" id="IPR006626">
    <property type="entry name" value="PbH1"/>
</dbReference>
<dbReference type="SMART" id="SM00710">
    <property type="entry name" value="PbH1"/>
    <property type="match status" value="6"/>
</dbReference>
<evidence type="ECO:0000256" key="14">
    <source>
        <dbReference type="ARBA" id="ARBA00034074"/>
    </source>
</evidence>
<evidence type="ECO:0000256" key="5">
    <source>
        <dbReference type="ARBA" id="ARBA00022525"/>
    </source>
</evidence>
<feature type="region of interest" description="Disordered" evidence="19">
    <location>
        <begin position="415"/>
        <end position="440"/>
    </location>
</feature>
<evidence type="ECO:0000256" key="8">
    <source>
        <dbReference type="ARBA" id="ARBA00022801"/>
    </source>
</evidence>
<sequence length="440" mass="46796">MVYRNSENLTLCTRICIVSLLFCTGFSTEERSAFNSDRRRVEAPLIKSSDLDPSAAVFSVDSYGAKGNGVSDDSQAFLAAWNAACTSSSDSIFLVPHGNSYLVKPISFNGPCNTGGLTAQISGRIVAPADPCNWNPEDRTIWLQFSKVQGLTIHGGGIIDGSGEKWWAGSCSRDQNKVCLSVPFAFVVNSSSNVHLRDLTFQNSQKFHVVISLSKHVEVENLQIVAPGDSPNTDGIHIFTSEHVMIRNCTIATGDDCVSIIAQSSHIQVNDIICGPGHGISIGSLGKYNATDTVSDVVVNRASLSGTQNGLRIKTWQGGSGYAQGIIFQHVKMINVSNPIIIDQYYCAGSSRCNQPAPCNNQTSAVQVNNVTYTGITGTSATQEAIKLACSATVPCTNIVLEDISLQLNNGDTPSSLSANVQGSSTGQVIPPVHFSSPSL</sequence>
<keyword evidence="11 18" id="KW-0326">Glycosidase</keyword>
<dbReference type="Gene3D" id="2.160.20.10">
    <property type="entry name" value="Single-stranded right-handed beta-helix, Pectin lyase-like"/>
    <property type="match status" value="1"/>
</dbReference>
<dbReference type="InterPro" id="IPR012334">
    <property type="entry name" value="Pectin_lyas_fold"/>
</dbReference>
<dbReference type="PROSITE" id="PS00502">
    <property type="entry name" value="POLYGALACTURONASE"/>
    <property type="match status" value="1"/>
</dbReference>
<accession>A9NTL6</accession>
<evidence type="ECO:0000256" key="18">
    <source>
        <dbReference type="RuleBase" id="RU361169"/>
    </source>
</evidence>
<evidence type="ECO:0000256" key="12">
    <source>
        <dbReference type="ARBA" id="ARBA00023316"/>
    </source>
</evidence>
<evidence type="ECO:0000256" key="9">
    <source>
        <dbReference type="ARBA" id="ARBA00023145"/>
    </source>
</evidence>
<dbReference type="InterPro" id="IPR011050">
    <property type="entry name" value="Pectin_lyase_fold/virulence"/>
</dbReference>
<protein>
    <recommendedName>
        <fullName evidence="15">Polygalacturonase</fullName>
        <ecNumber evidence="3">3.2.1.15</ecNumber>
    </recommendedName>
    <alternativeName>
        <fullName evidence="16">Pectinase</fullName>
    </alternativeName>
</protein>
<evidence type="ECO:0000256" key="2">
    <source>
        <dbReference type="ARBA" id="ARBA00008834"/>
    </source>
</evidence>
<keyword evidence="4" id="KW-0134">Cell wall</keyword>
<keyword evidence="6 20" id="KW-0732">Signal</keyword>
<evidence type="ECO:0000313" key="22">
    <source>
        <dbReference type="EMBL" id="ABK25238.1"/>
    </source>
</evidence>
<keyword evidence="13" id="KW-0292">Fruit ripening</keyword>
<evidence type="ECO:0000256" key="17">
    <source>
        <dbReference type="PROSITE-ProRule" id="PRU10052"/>
    </source>
</evidence>
<organism evidence="21">
    <name type="scientific">Picea sitchensis</name>
    <name type="common">Sitka spruce</name>
    <name type="synonym">Pinus sitchensis</name>
    <dbReference type="NCBI Taxonomy" id="3332"/>
    <lineage>
        <taxon>Eukaryota</taxon>
        <taxon>Viridiplantae</taxon>
        <taxon>Streptophyta</taxon>
        <taxon>Embryophyta</taxon>
        <taxon>Tracheophyta</taxon>
        <taxon>Spermatophyta</taxon>
        <taxon>Pinopsida</taxon>
        <taxon>Pinidae</taxon>
        <taxon>Conifers I</taxon>
        <taxon>Pinales</taxon>
        <taxon>Pinaceae</taxon>
        <taxon>Picea</taxon>
    </lineage>
</organism>
<feature type="chain" id="PRO_5010821370" description="Polygalacturonase" evidence="20">
    <location>
        <begin position="28"/>
        <end position="440"/>
    </location>
</feature>
<comment type="similarity">
    <text evidence="2 18">Belongs to the glycosyl hydrolase 28 family.</text>
</comment>
<feature type="active site" evidence="17">
    <location>
        <position position="278"/>
    </location>
</feature>
<proteinExistence type="evidence at transcript level"/>
<dbReference type="CAZy" id="GH28">
    <property type="family name" value="Glycoside Hydrolase Family 28"/>
</dbReference>
<comment type="catalytic activity">
    <reaction evidence="14">
        <text>(1,4-alpha-D-galacturonosyl)n+m + H2O = (1,4-alpha-D-galacturonosyl)n + (1,4-alpha-D-galacturonosyl)m.</text>
        <dbReference type="EC" id="3.2.1.15"/>
    </reaction>
</comment>
<dbReference type="EMBL" id="EF085942">
    <property type="protein sequence ID" value="ABK25238.1"/>
    <property type="molecule type" value="mRNA"/>
</dbReference>
<dbReference type="PANTHER" id="PTHR31375">
    <property type="match status" value="1"/>
</dbReference>
<evidence type="ECO:0000256" key="13">
    <source>
        <dbReference type="ARBA" id="ARBA00033478"/>
    </source>
</evidence>
<name>A9NTL6_PICSI</name>
<evidence type="ECO:0000256" key="1">
    <source>
        <dbReference type="ARBA" id="ARBA00004191"/>
    </source>
</evidence>
<dbReference type="EC" id="3.2.1.15" evidence="3"/>
<dbReference type="EMBL" id="BT070344">
    <property type="protein sequence ID" value="ACN39860.1"/>
    <property type="molecule type" value="mRNA"/>
</dbReference>
<evidence type="ECO:0000256" key="6">
    <source>
        <dbReference type="ARBA" id="ARBA00022729"/>
    </source>
</evidence>
<dbReference type="SUPFAM" id="SSF51126">
    <property type="entry name" value="Pectin lyase-like"/>
    <property type="match status" value="1"/>
</dbReference>
<evidence type="ECO:0000256" key="19">
    <source>
        <dbReference type="SAM" id="MobiDB-lite"/>
    </source>
</evidence>
<evidence type="ECO:0000256" key="4">
    <source>
        <dbReference type="ARBA" id="ARBA00022512"/>
    </source>
</evidence>
<keyword evidence="12" id="KW-0961">Cell wall biogenesis/degradation</keyword>
<dbReference type="InterPro" id="IPR000743">
    <property type="entry name" value="Glyco_hydro_28"/>
</dbReference>
<dbReference type="FunFam" id="2.160.20.10:FF:000032">
    <property type="entry name" value="Pectin lyase-like superfamily protein"/>
    <property type="match status" value="1"/>
</dbReference>
<evidence type="ECO:0000256" key="10">
    <source>
        <dbReference type="ARBA" id="ARBA00023180"/>
    </source>
</evidence>
<dbReference type="GO" id="GO:0004650">
    <property type="term" value="F:polygalacturonase activity"/>
    <property type="evidence" value="ECO:0007669"/>
    <property type="project" value="UniProtKB-EC"/>
</dbReference>
<dbReference type="Pfam" id="PF00295">
    <property type="entry name" value="Glyco_hydro_28"/>
    <property type="match status" value="1"/>
</dbReference>
<dbReference type="EMBL" id="EF084665">
    <property type="protein sequence ID" value="ABK23977.1"/>
    <property type="molecule type" value="mRNA"/>
</dbReference>
<reference evidence="21" key="1">
    <citation type="journal article" date="2008" name="BMC Genomics">
        <title>A conifer genomics resource of 200,000 spruce (Picea spp.) ESTs and 6,464 high-quality, sequence-finished full-length cDNAs for Sitka spruce (Picea sitchensis).</title>
        <authorList>
            <person name="Ralph S.G."/>
            <person name="Chun H.J."/>
            <person name="Kolosova N."/>
            <person name="Cooper D."/>
            <person name="Oddy C."/>
            <person name="Ritland C.E."/>
            <person name="Kirkpatrick R."/>
            <person name="Moore R."/>
            <person name="Barber S."/>
            <person name="Holt R.A."/>
            <person name="Jones S.J."/>
            <person name="Marra M.A."/>
            <person name="Douglas C.J."/>
            <person name="Ritland K."/>
            <person name="Bohlmann J."/>
        </authorList>
    </citation>
    <scope>NUCLEOTIDE SEQUENCE</scope>
    <source>
        <tissue evidence="21">Bark</tissue>
        <tissue evidence="22">Green portion of the leader tissue</tissue>
    </source>
</reference>
<evidence type="ECO:0000256" key="20">
    <source>
        <dbReference type="SAM" id="SignalP"/>
    </source>
</evidence>
<keyword evidence="8 18" id="KW-0378">Hydrolase</keyword>
<keyword evidence="5" id="KW-0964">Secreted</keyword>
<evidence type="ECO:0000256" key="16">
    <source>
        <dbReference type="ARBA" id="ARBA00083621"/>
    </source>
</evidence>
<keyword evidence="7" id="KW-0677">Repeat</keyword>
<reference evidence="23" key="2">
    <citation type="submission" date="2009-02" db="EMBL/GenBank/DDBJ databases">
        <title>Full length sequence-verified cDNA sequences from Sitka spruce (Picea sitchensis).</title>
        <authorList>
            <person name="Reid K.E."/>
            <person name="Liao N."/>
            <person name="Ralph S."/>
            <person name="Kolosova N."/>
            <person name="Oddy C."/>
            <person name="Moore R."/>
            <person name="Mayo M."/>
            <person name="Wagner S."/>
            <person name="King J."/>
            <person name="Yanchuk A."/>
            <person name="Holt R."/>
            <person name="Jones S."/>
            <person name="Marra M."/>
            <person name="Ritland C.E."/>
            <person name="Ritland K."/>
            <person name="Bohlmann J."/>
        </authorList>
    </citation>
    <scope>NUCLEOTIDE SEQUENCE</scope>
    <source>
        <tissue evidence="23">Green portion of the leader tissue</tissue>
    </source>
</reference>
<dbReference type="GO" id="GO:0005975">
    <property type="term" value="P:carbohydrate metabolic process"/>
    <property type="evidence" value="ECO:0007669"/>
    <property type="project" value="InterPro"/>
</dbReference>
<dbReference type="GO" id="GO:0071555">
    <property type="term" value="P:cell wall organization"/>
    <property type="evidence" value="ECO:0007669"/>
    <property type="project" value="UniProtKB-KW"/>
</dbReference>
<evidence type="ECO:0000256" key="7">
    <source>
        <dbReference type="ARBA" id="ARBA00022737"/>
    </source>
</evidence>
<feature type="signal peptide" evidence="20">
    <location>
        <begin position="1"/>
        <end position="27"/>
    </location>
</feature>
<dbReference type="GO" id="GO:0009835">
    <property type="term" value="P:fruit ripening"/>
    <property type="evidence" value="ECO:0007669"/>
    <property type="project" value="UniProtKB-KW"/>
</dbReference>
<keyword evidence="9" id="KW-0865">Zymogen</keyword>
<evidence type="ECO:0000313" key="23">
    <source>
        <dbReference type="EMBL" id="ACN39860.1"/>
    </source>
</evidence>
<evidence type="ECO:0000256" key="3">
    <source>
        <dbReference type="ARBA" id="ARBA00012736"/>
    </source>
</evidence>
<dbReference type="AlphaFoldDB" id="A9NTL6"/>
<evidence type="ECO:0000256" key="15">
    <source>
        <dbReference type="ARBA" id="ARBA00070098"/>
    </source>
</evidence>
<feature type="compositionally biased region" description="Polar residues" evidence="19">
    <location>
        <begin position="415"/>
        <end position="428"/>
    </location>
</feature>
<comment type="subcellular location">
    <subcellularLocation>
        <location evidence="1">Secreted</location>
        <location evidence="1">Cell wall</location>
    </subcellularLocation>
</comment>
<evidence type="ECO:0000313" key="21">
    <source>
        <dbReference type="EMBL" id="ABK23977.1"/>
    </source>
</evidence>
<evidence type="ECO:0000256" key="11">
    <source>
        <dbReference type="ARBA" id="ARBA00023295"/>
    </source>
</evidence>
<keyword evidence="10" id="KW-0325">Glycoprotein</keyword>